<dbReference type="HAMAP" id="MF_00489">
    <property type="entry name" value="UPF0178"/>
    <property type="match status" value="1"/>
</dbReference>
<dbReference type="EMBL" id="BMCJ01000004">
    <property type="protein sequence ID" value="GGC91977.1"/>
    <property type="molecule type" value="Genomic_DNA"/>
</dbReference>
<evidence type="ECO:0000256" key="1">
    <source>
        <dbReference type="ARBA" id="ARBA00008522"/>
    </source>
</evidence>
<proteinExistence type="inferred from homology"/>
<dbReference type="Proteomes" id="UP000619534">
    <property type="component" value="Unassembled WGS sequence"/>
</dbReference>
<dbReference type="InterPro" id="IPR003791">
    <property type="entry name" value="UPF0178"/>
</dbReference>
<evidence type="ECO:0000256" key="2">
    <source>
        <dbReference type="HAMAP-Rule" id="MF_00489"/>
    </source>
</evidence>
<name>A0ABQ1P738_9BACI</name>
<sequence length="156" mass="17845">MIMLQNKPAVYVDADSCPVKGEIDQVCYDHSIIPQYVATINHYSPHSEYSDWKIIDDTDQAVDLFILNRVKQGDIVITQDLSFAVLLTSRGVYALTPRGKLIEEADADEIMLRKHLRQKNQKRGSRLKGPPPLLDQDRQTFQKVLDDFLSKHEGIH</sequence>
<evidence type="ECO:0000313" key="3">
    <source>
        <dbReference type="EMBL" id="GGC91977.1"/>
    </source>
</evidence>
<gene>
    <name evidence="3" type="primary">yqxD</name>
    <name evidence="3" type="ORF">GCM10007216_23400</name>
</gene>
<accession>A0ABQ1P738</accession>
<reference evidence="4" key="1">
    <citation type="journal article" date="2019" name="Int. J. Syst. Evol. Microbiol.">
        <title>The Global Catalogue of Microorganisms (GCM) 10K type strain sequencing project: providing services to taxonomists for standard genome sequencing and annotation.</title>
        <authorList>
            <consortium name="The Broad Institute Genomics Platform"/>
            <consortium name="The Broad Institute Genome Sequencing Center for Infectious Disease"/>
            <person name="Wu L."/>
            <person name="Ma J."/>
        </authorList>
    </citation>
    <scope>NUCLEOTIDE SEQUENCE [LARGE SCALE GENOMIC DNA]</scope>
    <source>
        <strain evidence="4">CCM 7282</strain>
    </source>
</reference>
<dbReference type="PANTHER" id="PTHR35146">
    <property type="entry name" value="UPF0178 PROTEIN YAII"/>
    <property type="match status" value="1"/>
</dbReference>
<evidence type="ECO:0000313" key="4">
    <source>
        <dbReference type="Proteomes" id="UP000619534"/>
    </source>
</evidence>
<organism evidence="3 4">
    <name type="scientific">Thalassobacillus devorans</name>
    <dbReference type="NCBI Taxonomy" id="279813"/>
    <lineage>
        <taxon>Bacteria</taxon>
        <taxon>Bacillati</taxon>
        <taxon>Bacillota</taxon>
        <taxon>Bacilli</taxon>
        <taxon>Bacillales</taxon>
        <taxon>Bacillaceae</taxon>
        <taxon>Thalassobacillus</taxon>
    </lineage>
</organism>
<protein>
    <recommendedName>
        <fullName evidence="2">UPF0178 protein GCM10007216_23400</fullName>
    </recommendedName>
</protein>
<comment type="similarity">
    <text evidence="1 2">Belongs to the UPF0178 family.</text>
</comment>
<dbReference type="Pfam" id="PF02639">
    <property type="entry name" value="DUF188"/>
    <property type="match status" value="1"/>
</dbReference>
<comment type="caution">
    <text evidence="3">The sequence shown here is derived from an EMBL/GenBank/DDBJ whole genome shotgun (WGS) entry which is preliminary data.</text>
</comment>
<keyword evidence="4" id="KW-1185">Reference proteome</keyword>
<dbReference type="PANTHER" id="PTHR35146:SF1">
    <property type="entry name" value="UPF0178 PROTEIN YAII"/>
    <property type="match status" value="1"/>
</dbReference>